<sequence length="220" mass="25469">MIDRSSFRIDIIKIIKKELKIVTEKHSERIEDYKAKHRLEKLDGKKVYDKPVIRTGDKAGCYGSGLILLGSVLGIIYFLLILITDWDLKLFSFIWETLAALGIVFSLFGAFKIGQLELHSLSMVADKEKNFEIDKAFNLYNIIHKPTKKILLQYDSEDDSLISLNAGGELLVELLKRVEEEKLSFKAINKTLSLEEVSENHWKMHYRYKRQDITLEKSDT</sequence>
<keyword evidence="1" id="KW-0472">Membrane</keyword>
<dbReference type="EMBL" id="RJMR01000008">
    <property type="protein sequence ID" value="RSI22816.1"/>
    <property type="molecule type" value="Genomic_DNA"/>
</dbReference>
<name>A0ABD7JKR6_STRSA</name>
<dbReference type="Proteomes" id="UP000280549">
    <property type="component" value="Unassembled WGS sequence"/>
</dbReference>
<dbReference type="AlphaFoldDB" id="A0ABD7JKR6"/>
<evidence type="ECO:0000313" key="3">
    <source>
        <dbReference type="Proteomes" id="UP000280549"/>
    </source>
</evidence>
<organism evidence="2 3">
    <name type="scientific">Streptococcus sanguinis</name>
    <dbReference type="NCBI Taxonomy" id="1305"/>
    <lineage>
        <taxon>Bacteria</taxon>
        <taxon>Bacillati</taxon>
        <taxon>Bacillota</taxon>
        <taxon>Bacilli</taxon>
        <taxon>Lactobacillales</taxon>
        <taxon>Streptococcaceae</taxon>
        <taxon>Streptococcus</taxon>
    </lineage>
</organism>
<evidence type="ECO:0000313" key="2">
    <source>
        <dbReference type="EMBL" id="RSI22816.1"/>
    </source>
</evidence>
<comment type="caution">
    <text evidence="2">The sequence shown here is derived from an EMBL/GenBank/DDBJ whole genome shotgun (WGS) entry which is preliminary data.</text>
</comment>
<accession>A0ABD7JKR6</accession>
<protein>
    <submittedName>
        <fullName evidence="2">Uncharacterized protein</fullName>
    </submittedName>
</protein>
<feature type="transmembrane region" description="Helical" evidence="1">
    <location>
        <begin position="90"/>
        <end position="111"/>
    </location>
</feature>
<keyword evidence="1" id="KW-1133">Transmembrane helix</keyword>
<reference evidence="2 3" key="1">
    <citation type="submission" date="2018-11" db="EMBL/GenBank/DDBJ databases">
        <title>Species Designations Belie Phenotypic and Genotypic Heterogeneity in Oral Streptococci.</title>
        <authorList>
            <person name="Velsko I."/>
        </authorList>
    </citation>
    <scope>NUCLEOTIDE SEQUENCE [LARGE SCALE GENOMIC DNA]</scope>
    <source>
        <strain evidence="2 3">BCC20</strain>
    </source>
</reference>
<keyword evidence="1" id="KW-0812">Transmembrane</keyword>
<proteinExistence type="predicted"/>
<gene>
    <name evidence="2" type="ORF">D8881_09985</name>
</gene>
<feature type="transmembrane region" description="Helical" evidence="1">
    <location>
        <begin position="59"/>
        <end position="84"/>
    </location>
</feature>
<evidence type="ECO:0000256" key="1">
    <source>
        <dbReference type="SAM" id="Phobius"/>
    </source>
</evidence>